<organism evidence="2 3">
    <name type="scientific">Pseudomonas benzenivorans</name>
    <dbReference type="NCBI Taxonomy" id="556533"/>
    <lineage>
        <taxon>Bacteria</taxon>
        <taxon>Pseudomonadati</taxon>
        <taxon>Pseudomonadota</taxon>
        <taxon>Gammaproteobacteria</taxon>
        <taxon>Pseudomonadales</taxon>
        <taxon>Pseudomonadaceae</taxon>
        <taxon>Pseudomonas</taxon>
    </lineage>
</organism>
<keyword evidence="3" id="KW-1185">Reference proteome</keyword>
<reference evidence="2" key="1">
    <citation type="submission" date="2021-04" db="EMBL/GenBank/DDBJ databases">
        <title>Oceanospirillales bacteria with DddD are important DMSP degraders in coastal seawater.</title>
        <authorList>
            <person name="Liu J."/>
        </authorList>
    </citation>
    <scope>NUCLEOTIDE SEQUENCE</scope>
    <source>
        <strain evidence="2">D13-4</strain>
    </source>
</reference>
<keyword evidence="1" id="KW-1133">Transmembrane helix</keyword>
<protein>
    <recommendedName>
        <fullName evidence="4">DUF2214 domain-containing protein</fullName>
    </recommendedName>
</protein>
<dbReference type="EMBL" id="CP073346">
    <property type="protein sequence ID" value="UTW08043.1"/>
    <property type="molecule type" value="Genomic_DNA"/>
</dbReference>
<name>A0ABY5H8U0_9PSED</name>
<keyword evidence="1" id="KW-0472">Membrane</keyword>
<evidence type="ECO:0000313" key="2">
    <source>
        <dbReference type="EMBL" id="UTW08043.1"/>
    </source>
</evidence>
<feature type="transmembrane region" description="Helical" evidence="1">
    <location>
        <begin position="122"/>
        <end position="144"/>
    </location>
</feature>
<evidence type="ECO:0000256" key="1">
    <source>
        <dbReference type="SAM" id="Phobius"/>
    </source>
</evidence>
<evidence type="ECO:0008006" key="4">
    <source>
        <dbReference type="Google" id="ProtNLM"/>
    </source>
</evidence>
<feature type="transmembrane region" description="Helical" evidence="1">
    <location>
        <begin position="156"/>
        <end position="179"/>
    </location>
</feature>
<proteinExistence type="predicted"/>
<accession>A0ABY5H8U0</accession>
<keyword evidence="1" id="KW-0812">Transmembrane</keyword>
<feature type="transmembrane region" description="Helical" evidence="1">
    <location>
        <begin position="50"/>
        <end position="71"/>
    </location>
</feature>
<evidence type="ECO:0000313" key="3">
    <source>
        <dbReference type="Proteomes" id="UP001059672"/>
    </source>
</evidence>
<dbReference type="RefSeq" id="WP_255838643.1">
    <property type="nucleotide sequence ID" value="NZ_CP073346.1"/>
</dbReference>
<feature type="transmembrane region" description="Helical" evidence="1">
    <location>
        <begin position="83"/>
        <end position="101"/>
    </location>
</feature>
<feature type="transmembrane region" description="Helical" evidence="1">
    <location>
        <begin position="6"/>
        <end position="24"/>
    </location>
</feature>
<gene>
    <name evidence="2" type="ORF">KDW96_01540</name>
</gene>
<sequence length="194" mass="20934">MLKTLLVYSHLLATCIALGTLLQTDHKLWRWRKAELDAVKRDQLAEVMQLVSLALLALWLTGLALVTQGYLSEGLEYLLNQKLWAKGSVVVLLTLNGVLLHRTGFPLLHQAPLVALPGAARIRLALLGALSMSAWLFAAFLGVARPWNHGMSYGEVMGIFGGFWLLATAVACLVVAGIGRASADSLDGRASESC</sequence>
<dbReference type="Proteomes" id="UP001059672">
    <property type="component" value="Chromosome"/>
</dbReference>